<protein>
    <submittedName>
        <fullName evidence="1">Uncharacterized protein</fullName>
    </submittedName>
</protein>
<comment type="caution">
    <text evidence="1">The sequence shown here is derived from an EMBL/GenBank/DDBJ whole genome shotgun (WGS) entry which is preliminary data.</text>
</comment>
<gene>
    <name evidence="1" type="ORF">CROQUDRAFT_655741</name>
</gene>
<reference evidence="1" key="1">
    <citation type="submission" date="2013-11" db="EMBL/GenBank/DDBJ databases">
        <title>Genome sequence of the fusiform rust pathogen reveals effectors for host alternation and coevolution with pine.</title>
        <authorList>
            <consortium name="DOE Joint Genome Institute"/>
            <person name="Smith K."/>
            <person name="Pendleton A."/>
            <person name="Kubisiak T."/>
            <person name="Anderson C."/>
            <person name="Salamov A."/>
            <person name="Aerts A."/>
            <person name="Riley R."/>
            <person name="Clum A."/>
            <person name="Lindquist E."/>
            <person name="Ence D."/>
            <person name="Campbell M."/>
            <person name="Kronenberg Z."/>
            <person name="Feau N."/>
            <person name="Dhillon B."/>
            <person name="Hamelin R."/>
            <person name="Burleigh J."/>
            <person name="Smith J."/>
            <person name="Yandell M."/>
            <person name="Nelson C."/>
            <person name="Grigoriev I."/>
            <person name="Davis J."/>
        </authorList>
    </citation>
    <scope>NUCLEOTIDE SEQUENCE</scope>
    <source>
        <strain evidence="1">G11</strain>
    </source>
</reference>
<dbReference type="AlphaFoldDB" id="A0A9P6TDG8"/>
<dbReference type="Proteomes" id="UP000886653">
    <property type="component" value="Unassembled WGS sequence"/>
</dbReference>
<organism evidence="1 2">
    <name type="scientific">Cronartium quercuum f. sp. fusiforme G11</name>
    <dbReference type="NCBI Taxonomy" id="708437"/>
    <lineage>
        <taxon>Eukaryota</taxon>
        <taxon>Fungi</taxon>
        <taxon>Dikarya</taxon>
        <taxon>Basidiomycota</taxon>
        <taxon>Pucciniomycotina</taxon>
        <taxon>Pucciniomycetes</taxon>
        <taxon>Pucciniales</taxon>
        <taxon>Coleosporiaceae</taxon>
        <taxon>Cronartium</taxon>
    </lineage>
</organism>
<name>A0A9P6TDG8_9BASI</name>
<accession>A0A9P6TDG8</accession>
<evidence type="ECO:0000313" key="1">
    <source>
        <dbReference type="EMBL" id="KAG0147744.1"/>
    </source>
</evidence>
<keyword evidence="2" id="KW-1185">Reference proteome</keyword>
<sequence>MYTVVRSGLYPDDGSVVDWYMRRSIFIQLALRQFSSSFSPIYGGIFHVPFEDDDVFLSFKTGGKFPCR</sequence>
<proteinExistence type="predicted"/>
<evidence type="ECO:0000313" key="2">
    <source>
        <dbReference type="Proteomes" id="UP000886653"/>
    </source>
</evidence>
<dbReference type="EMBL" id="MU167244">
    <property type="protein sequence ID" value="KAG0147744.1"/>
    <property type="molecule type" value="Genomic_DNA"/>
</dbReference>